<dbReference type="CDD" id="cd14014">
    <property type="entry name" value="STKc_PknB_like"/>
    <property type="match status" value="1"/>
</dbReference>
<reference evidence="11 12" key="1">
    <citation type="journal article" date="2013" name="Front. Microbiol.">
        <title>Comparative genomic analyses of the cyanobacterium, Lyngbya aestuarii BL J, a powerful hydrogen producer.</title>
        <authorList>
            <person name="Kothari A."/>
            <person name="Vaughn M."/>
            <person name="Garcia-Pichel F."/>
        </authorList>
    </citation>
    <scope>NUCLEOTIDE SEQUENCE [LARGE SCALE GENOMIC DNA]</scope>
    <source>
        <strain evidence="11 12">BL J</strain>
    </source>
</reference>
<organism evidence="11 12">
    <name type="scientific">Lyngbya aestuarii BL J</name>
    <dbReference type="NCBI Taxonomy" id="1348334"/>
    <lineage>
        <taxon>Bacteria</taxon>
        <taxon>Bacillati</taxon>
        <taxon>Cyanobacteriota</taxon>
        <taxon>Cyanophyceae</taxon>
        <taxon>Oscillatoriophycideae</taxon>
        <taxon>Oscillatoriales</taxon>
        <taxon>Microcoleaceae</taxon>
        <taxon>Lyngbya</taxon>
    </lineage>
</organism>
<sequence length="459" mass="52432">MSQCLNPDCLYLNPQPTNFCQKCGSKLLLRERYRALKILGEGGFSKTFLAVDEDKPSQPYCVIKQLFPQAQGTNNQQKAEELFKREAIQLEQLGKHNQIPELFASFSQDNRQYLVQEYIEGQNLAQELEQHGAFSEDKIQTLLKDLLPVLSFIHQQQVIHRDIKPENIIRIKTDNKFVLVDFGAVKAATNTTLAATGTVIGTMGYIAPEQAFGKPSFASDLYSLGATCIHLLTNTEPSELYDVGECDWLWRNYLKVKVSDNLSQLLDKLLKHGTNKRFQSVEEVLEALQLKENKTQHDKTVTQSRPRQILAPKPTLVNHKYSRLENLLAAGKWKEADEETTKVMLQIAGREKQGWLDINSINNFPCEDLQVIDQFWVQYSYGRFGFSVQKEIWLKVGGKEDWETEIKVGERLGWRKNGELLKYKDLTFSLAAAIGHLPGLLSRAGYFRSVLAFLSRIKW</sequence>
<name>U7QLN4_9CYAN</name>
<dbReference type="RefSeq" id="WP_023065763.1">
    <property type="nucleotide sequence ID" value="NZ_AUZM01000015.1"/>
</dbReference>
<dbReference type="SUPFAM" id="SSF140869">
    <property type="entry name" value="GUN4-like"/>
    <property type="match status" value="1"/>
</dbReference>
<dbReference type="PROSITE" id="PS00107">
    <property type="entry name" value="PROTEIN_KINASE_ATP"/>
    <property type="match status" value="1"/>
</dbReference>
<evidence type="ECO:0000256" key="9">
    <source>
        <dbReference type="PROSITE-ProRule" id="PRU10141"/>
    </source>
</evidence>
<comment type="catalytic activity">
    <reaction evidence="7">
        <text>L-threonyl-[protein] + ATP = O-phospho-L-threonyl-[protein] + ADP + H(+)</text>
        <dbReference type="Rhea" id="RHEA:46608"/>
        <dbReference type="Rhea" id="RHEA-COMP:11060"/>
        <dbReference type="Rhea" id="RHEA-COMP:11605"/>
        <dbReference type="ChEBI" id="CHEBI:15378"/>
        <dbReference type="ChEBI" id="CHEBI:30013"/>
        <dbReference type="ChEBI" id="CHEBI:30616"/>
        <dbReference type="ChEBI" id="CHEBI:61977"/>
        <dbReference type="ChEBI" id="CHEBI:456216"/>
        <dbReference type="EC" id="2.7.11.1"/>
    </reaction>
</comment>
<dbReference type="InterPro" id="IPR017441">
    <property type="entry name" value="Protein_kinase_ATP_BS"/>
</dbReference>
<dbReference type="InterPro" id="IPR008629">
    <property type="entry name" value="GUN4-like"/>
</dbReference>
<dbReference type="Gene3D" id="1.10.510.10">
    <property type="entry name" value="Transferase(Phosphotransferase) domain 1"/>
    <property type="match status" value="1"/>
</dbReference>
<protein>
    <recommendedName>
        <fullName evidence="1">non-specific serine/threonine protein kinase</fullName>
        <ecNumber evidence="1">2.7.11.1</ecNumber>
    </recommendedName>
</protein>
<proteinExistence type="predicted"/>
<dbReference type="Pfam" id="PF00069">
    <property type="entry name" value="Pkinase"/>
    <property type="match status" value="1"/>
</dbReference>
<comment type="caution">
    <text evidence="11">The sequence shown here is derived from an EMBL/GenBank/DDBJ whole genome shotgun (WGS) entry which is preliminary data.</text>
</comment>
<feature type="domain" description="Protein kinase" evidence="10">
    <location>
        <begin position="33"/>
        <end position="289"/>
    </location>
</feature>
<dbReference type="GO" id="GO:0005524">
    <property type="term" value="F:ATP binding"/>
    <property type="evidence" value="ECO:0007669"/>
    <property type="project" value="UniProtKB-UniRule"/>
</dbReference>
<evidence type="ECO:0000256" key="8">
    <source>
        <dbReference type="ARBA" id="ARBA00048679"/>
    </source>
</evidence>
<dbReference type="PROSITE" id="PS50011">
    <property type="entry name" value="PROTEIN_KINASE_DOM"/>
    <property type="match status" value="1"/>
</dbReference>
<dbReference type="Gene3D" id="3.30.200.20">
    <property type="entry name" value="Phosphorylase Kinase, domain 1"/>
    <property type="match status" value="1"/>
</dbReference>
<evidence type="ECO:0000256" key="5">
    <source>
        <dbReference type="ARBA" id="ARBA00022777"/>
    </source>
</evidence>
<dbReference type="EMBL" id="AUZM01000015">
    <property type="protein sequence ID" value="ERT08000.1"/>
    <property type="molecule type" value="Genomic_DNA"/>
</dbReference>
<keyword evidence="4 9" id="KW-0547">Nucleotide-binding</keyword>
<accession>U7QLN4</accession>
<keyword evidence="6 9" id="KW-0067">ATP-binding</keyword>
<feature type="binding site" evidence="9">
    <location>
        <position position="64"/>
    </location>
    <ligand>
        <name>ATP</name>
        <dbReference type="ChEBI" id="CHEBI:30616"/>
    </ligand>
</feature>
<evidence type="ECO:0000256" key="6">
    <source>
        <dbReference type="ARBA" id="ARBA00022840"/>
    </source>
</evidence>
<dbReference type="SUPFAM" id="SSF56112">
    <property type="entry name" value="Protein kinase-like (PK-like)"/>
    <property type="match status" value="1"/>
</dbReference>
<dbReference type="Proteomes" id="UP000017127">
    <property type="component" value="Unassembled WGS sequence"/>
</dbReference>
<keyword evidence="2" id="KW-0723">Serine/threonine-protein kinase</keyword>
<dbReference type="PATRIC" id="fig|1348334.3.peg.1959"/>
<dbReference type="OrthoDB" id="437733at2"/>
<evidence type="ECO:0000313" key="11">
    <source>
        <dbReference type="EMBL" id="ERT08000.1"/>
    </source>
</evidence>
<evidence type="ECO:0000256" key="7">
    <source>
        <dbReference type="ARBA" id="ARBA00047899"/>
    </source>
</evidence>
<dbReference type="PANTHER" id="PTHR24363:SF0">
    <property type="entry name" value="SERINE_THREONINE KINASE LIKE DOMAIN CONTAINING 1"/>
    <property type="match status" value="1"/>
</dbReference>
<keyword evidence="5" id="KW-0418">Kinase</keyword>
<dbReference type="SMART" id="SM00220">
    <property type="entry name" value="S_TKc"/>
    <property type="match status" value="1"/>
</dbReference>
<dbReference type="InterPro" id="IPR011009">
    <property type="entry name" value="Kinase-like_dom_sf"/>
</dbReference>
<evidence type="ECO:0000256" key="4">
    <source>
        <dbReference type="ARBA" id="ARBA00022741"/>
    </source>
</evidence>
<dbReference type="GO" id="GO:0004674">
    <property type="term" value="F:protein serine/threonine kinase activity"/>
    <property type="evidence" value="ECO:0007669"/>
    <property type="project" value="UniProtKB-KW"/>
</dbReference>
<dbReference type="Pfam" id="PF05419">
    <property type="entry name" value="GUN4"/>
    <property type="match status" value="1"/>
</dbReference>
<dbReference type="CDD" id="cd16383">
    <property type="entry name" value="GUN4"/>
    <property type="match status" value="1"/>
</dbReference>
<comment type="catalytic activity">
    <reaction evidence="8">
        <text>L-seryl-[protein] + ATP = O-phospho-L-seryl-[protein] + ADP + H(+)</text>
        <dbReference type="Rhea" id="RHEA:17989"/>
        <dbReference type="Rhea" id="RHEA-COMP:9863"/>
        <dbReference type="Rhea" id="RHEA-COMP:11604"/>
        <dbReference type="ChEBI" id="CHEBI:15378"/>
        <dbReference type="ChEBI" id="CHEBI:29999"/>
        <dbReference type="ChEBI" id="CHEBI:30616"/>
        <dbReference type="ChEBI" id="CHEBI:83421"/>
        <dbReference type="ChEBI" id="CHEBI:456216"/>
        <dbReference type="EC" id="2.7.11.1"/>
    </reaction>
</comment>
<evidence type="ECO:0000256" key="1">
    <source>
        <dbReference type="ARBA" id="ARBA00012513"/>
    </source>
</evidence>
<dbReference type="PANTHER" id="PTHR24363">
    <property type="entry name" value="SERINE/THREONINE PROTEIN KINASE"/>
    <property type="match status" value="1"/>
</dbReference>
<evidence type="ECO:0000313" key="12">
    <source>
        <dbReference type="Proteomes" id="UP000017127"/>
    </source>
</evidence>
<dbReference type="InterPro" id="IPR037215">
    <property type="entry name" value="GUN4-like_sf"/>
</dbReference>
<dbReference type="AlphaFoldDB" id="U7QLN4"/>
<evidence type="ECO:0000259" key="10">
    <source>
        <dbReference type="PROSITE" id="PS50011"/>
    </source>
</evidence>
<keyword evidence="3 11" id="KW-0808">Transferase</keyword>
<gene>
    <name evidence="11" type="ORF">M595_2013</name>
</gene>
<dbReference type="NCBIfam" id="NF045510">
    <property type="entry name" value="4Cys_prefix_kin"/>
    <property type="match status" value="1"/>
</dbReference>
<evidence type="ECO:0000256" key="3">
    <source>
        <dbReference type="ARBA" id="ARBA00022679"/>
    </source>
</evidence>
<evidence type="ECO:0000256" key="2">
    <source>
        <dbReference type="ARBA" id="ARBA00022527"/>
    </source>
</evidence>
<dbReference type="Gene3D" id="1.25.40.620">
    <property type="match status" value="1"/>
</dbReference>
<keyword evidence="12" id="KW-1185">Reference proteome</keyword>
<dbReference type="InterPro" id="IPR000719">
    <property type="entry name" value="Prot_kinase_dom"/>
</dbReference>
<dbReference type="Gene3D" id="1.10.10.1770">
    <property type="entry name" value="Gun4-like"/>
    <property type="match status" value="1"/>
</dbReference>
<dbReference type="EC" id="2.7.11.1" evidence="1"/>